<dbReference type="InterPro" id="IPR029056">
    <property type="entry name" value="Ribokinase-like"/>
</dbReference>
<dbReference type="InterPro" id="IPR002173">
    <property type="entry name" value="Carboh/pur_kinase_PfkB_CS"/>
</dbReference>
<keyword evidence="10" id="KW-1185">Reference proteome</keyword>
<evidence type="ECO:0000313" key="9">
    <source>
        <dbReference type="EMBL" id="SDL25502.1"/>
    </source>
</evidence>
<dbReference type="GO" id="GO:0008443">
    <property type="term" value="F:phosphofructokinase activity"/>
    <property type="evidence" value="ECO:0007669"/>
    <property type="project" value="TreeGrafter"/>
</dbReference>
<dbReference type="AlphaFoldDB" id="A0A1G9IK49"/>
<evidence type="ECO:0000313" key="10">
    <source>
        <dbReference type="Proteomes" id="UP000198683"/>
    </source>
</evidence>
<dbReference type="PANTHER" id="PTHR46566:SF5">
    <property type="entry name" value="1-PHOSPHOFRUCTOKINASE"/>
    <property type="match status" value="1"/>
</dbReference>
<keyword evidence="5" id="KW-0067">ATP-binding</keyword>
<evidence type="ECO:0000256" key="7">
    <source>
        <dbReference type="SAM" id="MobiDB-lite"/>
    </source>
</evidence>
<keyword evidence="3" id="KW-0547">Nucleotide-binding</keyword>
<evidence type="ECO:0000256" key="1">
    <source>
        <dbReference type="ARBA" id="ARBA00010688"/>
    </source>
</evidence>
<comment type="similarity">
    <text evidence="1">Belongs to the carbohydrate kinase PfkB family.</text>
</comment>
<dbReference type="STRING" id="683260.SAMN05421874_11882"/>
<dbReference type="EMBL" id="FNFB01000018">
    <property type="protein sequence ID" value="SDL25502.1"/>
    <property type="molecule type" value="Genomic_DNA"/>
</dbReference>
<dbReference type="PROSITE" id="PS00583">
    <property type="entry name" value="PFKB_KINASES_1"/>
    <property type="match status" value="1"/>
</dbReference>
<evidence type="ECO:0000259" key="8">
    <source>
        <dbReference type="Pfam" id="PF00294"/>
    </source>
</evidence>
<evidence type="ECO:0000256" key="4">
    <source>
        <dbReference type="ARBA" id="ARBA00022777"/>
    </source>
</evidence>
<reference evidence="9 10" key="1">
    <citation type="submission" date="2016-10" db="EMBL/GenBank/DDBJ databases">
        <authorList>
            <person name="de Groot N.N."/>
        </authorList>
    </citation>
    <scope>NUCLEOTIDE SEQUENCE [LARGE SCALE GENOMIC DNA]</scope>
    <source>
        <strain evidence="9 10">CGMCC 4.5681</strain>
    </source>
</reference>
<evidence type="ECO:0000256" key="2">
    <source>
        <dbReference type="ARBA" id="ARBA00022679"/>
    </source>
</evidence>
<dbReference type="PROSITE" id="PS00584">
    <property type="entry name" value="PFKB_KINASES_2"/>
    <property type="match status" value="1"/>
</dbReference>
<feature type="region of interest" description="Disordered" evidence="7">
    <location>
        <begin position="93"/>
        <end position="117"/>
    </location>
</feature>
<dbReference type="Pfam" id="PF00294">
    <property type="entry name" value="PfkB"/>
    <property type="match status" value="1"/>
</dbReference>
<name>A0A1G9IK49_9ACTN</name>
<dbReference type="GO" id="GO:0005524">
    <property type="term" value="F:ATP binding"/>
    <property type="evidence" value="ECO:0007669"/>
    <property type="project" value="UniProtKB-KW"/>
</dbReference>
<gene>
    <name evidence="9" type="ORF">SAMN05421874_11882</name>
</gene>
<dbReference type="SUPFAM" id="SSF53613">
    <property type="entry name" value="Ribokinase-like"/>
    <property type="match status" value="1"/>
</dbReference>
<feature type="compositionally biased region" description="Basic and acidic residues" evidence="7">
    <location>
        <begin position="96"/>
        <end position="105"/>
    </location>
</feature>
<feature type="domain" description="Carbohydrate kinase PfkB" evidence="8">
    <location>
        <begin position="20"/>
        <end position="292"/>
    </location>
</feature>
<evidence type="ECO:0000256" key="5">
    <source>
        <dbReference type="ARBA" id="ARBA00022840"/>
    </source>
</evidence>
<evidence type="ECO:0000256" key="6">
    <source>
        <dbReference type="PIRNR" id="PIRNR000535"/>
    </source>
</evidence>
<dbReference type="PIRSF" id="PIRSF000535">
    <property type="entry name" value="1PFK/6PFK/LacC"/>
    <property type="match status" value="1"/>
</dbReference>
<dbReference type="RefSeq" id="WP_090769804.1">
    <property type="nucleotide sequence ID" value="NZ_FNFB01000018.1"/>
</dbReference>
<organism evidence="9 10">
    <name type="scientific">Nonomuraea maritima</name>
    <dbReference type="NCBI Taxonomy" id="683260"/>
    <lineage>
        <taxon>Bacteria</taxon>
        <taxon>Bacillati</taxon>
        <taxon>Actinomycetota</taxon>
        <taxon>Actinomycetes</taxon>
        <taxon>Streptosporangiales</taxon>
        <taxon>Streptosporangiaceae</taxon>
        <taxon>Nonomuraea</taxon>
    </lineage>
</organism>
<dbReference type="GO" id="GO:0005829">
    <property type="term" value="C:cytosol"/>
    <property type="evidence" value="ECO:0007669"/>
    <property type="project" value="TreeGrafter"/>
</dbReference>
<dbReference type="InterPro" id="IPR011611">
    <property type="entry name" value="PfkB_dom"/>
</dbReference>
<sequence length="310" mass="31589">MILTVTLNLALDVTYEVPRVDWDGVNRVGAVHRRAGGKGVNVARVLAALGHDTLVTGLAGGRTGHAVEADLRSAPLRHALTPVAGDSRTTLTITEPHTHPHEPGRSGRTALFNEPGPHVTSGELTAFTRRYEKLLSGAGAVVLAGSLPRGVPAGFYATLAAIAAARGVPAVVDADGEPLRHAAEGRPAVVKPNADELARAVPGGTLTEAAGALRERGAGAVVVSMGADGLLAVTGEGTFRARMPYTVHGNPTGAGDALVAGLALALVERTPWPDTLRRAAALGAAAVATPVAGEIDPDVYADIHPQITVS</sequence>
<dbReference type="CDD" id="cd01164">
    <property type="entry name" value="FruK_PfkB_like"/>
    <property type="match status" value="1"/>
</dbReference>
<dbReference type="Gene3D" id="3.40.1190.20">
    <property type="match status" value="1"/>
</dbReference>
<dbReference type="PANTHER" id="PTHR46566">
    <property type="entry name" value="1-PHOSPHOFRUCTOKINASE-RELATED"/>
    <property type="match status" value="1"/>
</dbReference>
<keyword evidence="2 6" id="KW-0808">Transferase</keyword>
<keyword evidence="4 9" id="KW-0418">Kinase</keyword>
<proteinExistence type="inferred from homology"/>
<accession>A0A1G9IK49</accession>
<evidence type="ECO:0000256" key="3">
    <source>
        <dbReference type="ARBA" id="ARBA00022741"/>
    </source>
</evidence>
<dbReference type="InterPro" id="IPR017583">
    <property type="entry name" value="Tagatose/fructose_Pkinase"/>
</dbReference>
<dbReference type="Proteomes" id="UP000198683">
    <property type="component" value="Unassembled WGS sequence"/>
</dbReference>
<protein>
    <submittedName>
        <fullName evidence="9">Tagatose 6-phosphate kinase</fullName>
    </submittedName>
</protein>
<dbReference type="NCBIfam" id="TIGR03168">
    <property type="entry name" value="1-PFK"/>
    <property type="match status" value="1"/>
</dbReference>
<dbReference type="OrthoDB" id="9801219at2"/>